<keyword evidence="4" id="KW-1185">Reference proteome</keyword>
<organism evidence="3 4">
    <name type="scientific">Ganoderma sinense ZZ0214-1</name>
    <dbReference type="NCBI Taxonomy" id="1077348"/>
    <lineage>
        <taxon>Eukaryota</taxon>
        <taxon>Fungi</taxon>
        <taxon>Dikarya</taxon>
        <taxon>Basidiomycota</taxon>
        <taxon>Agaricomycotina</taxon>
        <taxon>Agaricomycetes</taxon>
        <taxon>Polyporales</taxon>
        <taxon>Polyporaceae</taxon>
        <taxon>Ganoderma</taxon>
    </lineage>
</organism>
<dbReference type="InterPro" id="IPR010730">
    <property type="entry name" value="HET"/>
</dbReference>
<gene>
    <name evidence="3" type="ORF">GSI_12049</name>
</gene>
<reference evidence="3 4" key="1">
    <citation type="journal article" date="2015" name="Sci. Rep.">
        <title>Chromosome-level genome map provides insights into diverse defense mechanisms in the medicinal fungus Ganoderma sinense.</title>
        <authorList>
            <person name="Zhu Y."/>
            <person name="Xu J."/>
            <person name="Sun C."/>
            <person name="Zhou S."/>
            <person name="Xu H."/>
            <person name="Nelson D.R."/>
            <person name="Qian J."/>
            <person name="Song J."/>
            <person name="Luo H."/>
            <person name="Xiang L."/>
            <person name="Li Y."/>
            <person name="Xu Z."/>
            <person name="Ji A."/>
            <person name="Wang L."/>
            <person name="Lu S."/>
            <person name="Hayward A."/>
            <person name="Sun W."/>
            <person name="Li X."/>
            <person name="Schwartz D.C."/>
            <person name="Wang Y."/>
            <person name="Chen S."/>
        </authorList>
    </citation>
    <scope>NUCLEOTIDE SEQUENCE [LARGE SCALE GENOMIC DNA]</scope>
    <source>
        <strain evidence="3 4">ZZ0214-1</strain>
    </source>
</reference>
<proteinExistence type="predicted"/>
<dbReference type="Pfam" id="PF26640">
    <property type="entry name" value="DUF8212"/>
    <property type="match status" value="1"/>
</dbReference>
<evidence type="ECO:0000313" key="3">
    <source>
        <dbReference type="EMBL" id="PIL26293.1"/>
    </source>
</evidence>
<dbReference type="Pfam" id="PF06985">
    <property type="entry name" value="HET"/>
    <property type="match status" value="1"/>
</dbReference>
<protein>
    <submittedName>
        <fullName evidence="3">Uncharacterized protein</fullName>
    </submittedName>
</protein>
<dbReference type="EMBL" id="AYKW01000045">
    <property type="protein sequence ID" value="PIL26293.1"/>
    <property type="molecule type" value="Genomic_DNA"/>
</dbReference>
<evidence type="ECO:0000259" key="1">
    <source>
        <dbReference type="Pfam" id="PF06985"/>
    </source>
</evidence>
<sequence>MWLLSTDRAELHYFARNFDATGGYAILSHTWNGNEQTFQEIRAIGELCHQCRTNPRDFVHPKIRNCCKLAEKRGYRWVWIDSCCIDKTSSSELSEAINSMFRWYKEAEVCFAYLADVSYDPLLQLLSPGPGPSVTPADRTQPALWSAFRKSRWHARGWTLQELIAPDCLIFLSVEWRPLGNRAALATLLEEITRVPSGVLTGENKPTEYSVSCRMSWASMRRTTRVEDEAYCLMGLFGVRMPTNYGEGKQAFIRLQYEIMQHDSDISLFAFGYRVKQDHDLTFKPQEEVDHYWKYLMADTPRQLNHGFDYVPDLGTKAKQQYPPSPPFETETAPFGDIELPSVAVTSYGIQIRLPVYEDDELGITIAVILCRDRQRNFGLFLTRDSQGKDPKRPRYFTCCVFTKPGADSARYVARMADLGDDLYHLTFNGKPVTASWRTIYIVPTASDLHSGSLTTPDLIINCNPKSRFRIPRWLIARFTTLHFEVNQVENTEELQAIQFFRDGKARIFLSLGICAIRSSSLKSPPLWAKVDVLMADARPRKFTHDCSSDHIDSESWATRSKVFWGSRKDRGVQLSLSPSARKPYNSFVIHLELLGHTFVDMLREDGLPALFPPLKELERKASVPVPHDLVPSFRSRTPSKCPINLLSAQRIVTVFLSVREMVTGFIYGISFAHSSQKIRISYWE</sequence>
<dbReference type="InterPro" id="IPR058525">
    <property type="entry name" value="DUF8212"/>
</dbReference>
<dbReference type="Proteomes" id="UP000230002">
    <property type="component" value="Unassembled WGS sequence"/>
</dbReference>
<evidence type="ECO:0000259" key="2">
    <source>
        <dbReference type="Pfam" id="PF26640"/>
    </source>
</evidence>
<dbReference type="PANTHER" id="PTHR10622">
    <property type="entry name" value="HET DOMAIN-CONTAINING PROTEIN"/>
    <property type="match status" value="1"/>
</dbReference>
<feature type="domain" description="DUF8212" evidence="2">
    <location>
        <begin position="250"/>
        <end position="357"/>
    </location>
</feature>
<dbReference type="AlphaFoldDB" id="A0A2G8RXQ0"/>
<dbReference type="OrthoDB" id="2749026at2759"/>
<feature type="domain" description="Heterokaryon incompatibility" evidence="1">
    <location>
        <begin position="24"/>
        <end position="162"/>
    </location>
</feature>
<name>A0A2G8RXQ0_9APHY</name>
<dbReference type="STRING" id="1077348.A0A2G8RXQ0"/>
<dbReference type="PANTHER" id="PTHR10622:SF10">
    <property type="entry name" value="HET DOMAIN-CONTAINING PROTEIN"/>
    <property type="match status" value="1"/>
</dbReference>
<accession>A0A2G8RXQ0</accession>
<comment type="caution">
    <text evidence="3">The sequence shown here is derived from an EMBL/GenBank/DDBJ whole genome shotgun (WGS) entry which is preliminary data.</text>
</comment>
<evidence type="ECO:0000313" key="4">
    <source>
        <dbReference type="Proteomes" id="UP000230002"/>
    </source>
</evidence>